<gene>
    <name evidence="1" type="ORF">I6N95_05165</name>
</gene>
<protein>
    <submittedName>
        <fullName evidence="1">Uncharacterized protein</fullName>
    </submittedName>
</protein>
<sequence>MTYQEIKDNCWYLLDGSYYFVKKVIPEGIMLSSSEDSEHTWLRTGKSSIYFERNAKEVNVSEAKSEKLIIS</sequence>
<comment type="caution">
    <text evidence="1">The sequence shown here is derived from an EMBL/GenBank/DDBJ whole genome shotgun (WGS) entry which is preliminary data.</text>
</comment>
<dbReference type="AlphaFoldDB" id="A0A940P3L3"/>
<dbReference type="Proteomes" id="UP000674938">
    <property type="component" value="Unassembled WGS sequence"/>
</dbReference>
<organism evidence="1 2">
    <name type="scientific">Vagococcus allomyrinae</name>
    <dbReference type="NCBI Taxonomy" id="2794353"/>
    <lineage>
        <taxon>Bacteria</taxon>
        <taxon>Bacillati</taxon>
        <taxon>Bacillota</taxon>
        <taxon>Bacilli</taxon>
        <taxon>Lactobacillales</taxon>
        <taxon>Enterococcaceae</taxon>
        <taxon>Vagococcus</taxon>
    </lineage>
</organism>
<proteinExistence type="predicted"/>
<reference evidence="1" key="1">
    <citation type="submission" date="2020-12" db="EMBL/GenBank/DDBJ databases">
        <title>Vagococcus allomyrinae sp. nov. and Enterococcus lavae sp. nov., isolated from the larvae of Allomyrina dichotoma.</title>
        <authorList>
            <person name="Lee S.D."/>
        </authorList>
    </citation>
    <scope>NUCLEOTIDE SEQUENCE</scope>
    <source>
        <strain evidence="1">BWB3-3</strain>
    </source>
</reference>
<keyword evidence="2" id="KW-1185">Reference proteome</keyword>
<dbReference type="RefSeq" id="WP_209525305.1">
    <property type="nucleotide sequence ID" value="NZ_JAEEGA010000002.1"/>
</dbReference>
<accession>A0A940P3L3</accession>
<evidence type="ECO:0000313" key="1">
    <source>
        <dbReference type="EMBL" id="MBP1040400.1"/>
    </source>
</evidence>
<dbReference type="EMBL" id="JAEEGA010000002">
    <property type="protein sequence ID" value="MBP1040400.1"/>
    <property type="molecule type" value="Genomic_DNA"/>
</dbReference>
<evidence type="ECO:0000313" key="2">
    <source>
        <dbReference type="Proteomes" id="UP000674938"/>
    </source>
</evidence>
<name>A0A940P3L3_9ENTE</name>